<keyword evidence="3" id="KW-1185">Reference proteome</keyword>
<reference evidence="2" key="1">
    <citation type="submission" date="2022-10" db="EMBL/GenBank/DDBJ databases">
        <authorList>
            <person name="Hyden B.L."/>
            <person name="Feng K."/>
            <person name="Yates T."/>
            <person name="Jawdy S."/>
            <person name="Smart L.B."/>
            <person name="Muchero W."/>
        </authorList>
    </citation>
    <scope>NUCLEOTIDE SEQUENCE</scope>
    <source>
        <tissue evidence="2">Shoot tip</tissue>
    </source>
</reference>
<dbReference type="Pfam" id="PF02458">
    <property type="entry name" value="Transferase"/>
    <property type="match status" value="2"/>
</dbReference>
<evidence type="ECO:0000256" key="1">
    <source>
        <dbReference type="ARBA" id="ARBA00009861"/>
    </source>
</evidence>
<organism evidence="2 3">
    <name type="scientific">Salix suchowensis</name>
    <dbReference type="NCBI Taxonomy" id="1278906"/>
    <lineage>
        <taxon>Eukaryota</taxon>
        <taxon>Viridiplantae</taxon>
        <taxon>Streptophyta</taxon>
        <taxon>Embryophyta</taxon>
        <taxon>Tracheophyta</taxon>
        <taxon>Spermatophyta</taxon>
        <taxon>Magnoliopsida</taxon>
        <taxon>eudicotyledons</taxon>
        <taxon>Gunneridae</taxon>
        <taxon>Pentapetalae</taxon>
        <taxon>rosids</taxon>
        <taxon>fabids</taxon>
        <taxon>Malpighiales</taxon>
        <taxon>Salicaceae</taxon>
        <taxon>Saliceae</taxon>
        <taxon>Salix</taxon>
    </lineage>
</organism>
<dbReference type="Gene3D" id="3.30.559.10">
    <property type="entry name" value="Chloramphenicol acetyltransferase-like domain"/>
    <property type="match status" value="4"/>
</dbReference>
<dbReference type="InterPro" id="IPR050898">
    <property type="entry name" value="Plant_acyltransferase"/>
</dbReference>
<proteinExistence type="inferred from homology"/>
<comment type="caution">
    <text evidence="2">The sequence shown here is derived from an EMBL/GenBank/DDBJ whole genome shotgun (WGS) entry which is preliminary data.</text>
</comment>
<dbReference type="PANTHER" id="PTHR31147:SF25">
    <property type="entry name" value="HXXXD-TYPE ACYL-TRANSFERASE FAMILY PROTEIN"/>
    <property type="match status" value="1"/>
</dbReference>
<dbReference type="EMBL" id="JAPFFI010000018">
    <property type="protein sequence ID" value="KAJ6349154.1"/>
    <property type="molecule type" value="Genomic_DNA"/>
</dbReference>
<dbReference type="InterPro" id="IPR023213">
    <property type="entry name" value="CAT-like_dom_sf"/>
</dbReference>
<dbReference type="PANTHER" id="PTHR31147">
    <property type="entry name" value="ACYL TRANSFERASE 4"/>
    <property type="match status" value="1"/>
</dbReference>
<reference evidence="2" key="2">
    <citation type="journal article" date="2023" name="Int. J. Mol. Sci.">
        <title>De Novo Assembly and Annotation of 11 Diverse Shrub Willow (Salix) Genomes Reveals Novel Gene Organization in Sex-Linked Regions.</title>
        <authorList>
            <person name="Hyden B."/>
            <person name="Feng K."/>
            <person name="Yates T.B."/>
            <person name="Jawdy S."/>
            <person name="Cereghino C."/>
            <person name="Smart L.B."/>
            <person name="Muchero W."/>
        </authorList>
    </citation>
    <scope>NUCLEOTIDE SEQUENCE</scope>
    <source>
        <tissue evidence="2">Shoot tip</tissue>
    </source>
</reference>
<comment type="similarity">
    <text evidence="1">Belongs to the plant acyltransferase family.</text>
</comment>
<name>A0ABQ9ALK4_9ROSI</name>
<protein>
    <submittedName>
        <fullName evidence="2">Uncharacterized protein</fullName>
    </submittedName>
</protein>
<dbReference type="Proteomes" id="UP001141253">
    <property type="component" value="Chromosome 19"/>
</dbReference>
<accession>A0ABQ9ALK4</accession>
<gene>
    <name evidence="2" type="ORF">OIU77_006689</name>
</gene>
<sequence>METHHHAPLLLERKDTVVLVKPAKPTPSKILSFSTIDNDPNLEFVCHSVYVYKTNSGASDNGSADHDIASKLNGKADPACVIKDAISKVLVHYYPLAGKLKRDSRDGKLYLNCNGEGVPFLEATANCKLSSLKYLDGIDVETAKEFVFDFPSKTDSVCDGFGASQLFRALAELASGKSEPSVKPVWERERLVVNKSTQGPLQSPVDKNSLATSPYLITNDNILHECFTVKAGAIKRLKMSLMKECGDHEGGQMKGSLTTIEVLGAYIWRSRFRAFKLNPDGNTLLCLAMGIRHLLNPPLPSGYYGNAFVGSNSKKHSSNANYIWSQINILDKVRELDFKIDSDNGASMVLTDWRRLGLLEEVDFGWKGGVRVLVSLPRAAMAKFKEEMHALSQLGGDDMNLPY</sequence>
<evidence type="ECO:0000313" key="2">
    <source>
        <dbReference type="EMBL" id="KAJ6349154.1"/>
    </source>
</evidence>
<evidence type="ECO:0000313" key="3">
    <source>
        <dbReference type="Proteomes" id="UP001141253"/>
    </source>
</evidence>